<keyword evidence="3" id="KW-1185">Reference proteome</keyword>
<comment type="caution">
    <text evidence="2">The sequence shown here is derived from an EMBL/GenBank/DDBJ whole genome shotgun (WGS) entry which is preliminary data.</text>
</comment>
<dbReference type="PANTHER" id="PTHR19143">
    <property type="entry name" value="FIBRINOGEN/TENASCIN/ANGIOPOEITIN"/>
    <property type="match status" value="1"/>
</dbReference>
<dbReference type="Pfam" id="PF00147">
    <property type="entry name" value="Fibrinogen_C"/>
    <property type="match status" value="1"/>
</dbReference>
<dbReference type="EMBL" id="JARBDR010000918">
    <property type="protein sequence ID" value="KAJ8301915.1"/>
    <property type="molecule type" value="Genomic_DNA"/>
</dbReference>
<dbReference type="InterPro" id="IPR036056">
    <property type="entry name" value="Fibrinogen-like_C"/>
</dbReference>
<name>A0ABQ9EEJ1_TEGGR</name>
<organism evidence="2 3">
    <name type="scientific">Tegillarca granosa</name>
    <name type="common">Malaysian cockle</name>
    <name type="synonym">Anadara granosa</name>
    <dbReference type="NCBI Taxonomy" id="220873"/>
    <lineage>
        <taxon>Eukaryota</taxon>
        <taxon>Metazoa</taxon>
        <taxon>Spiralia</taxon>
        <taxon>Lophotrochozoa</taxon>
        <taxon>Mollusca</taxon>
        <taxon>Bivalvia</taxon>
        <taxon>Autobranchia</taxon>
        <taxon>Pteriomorphia</taxon>
        <taxon>Arcoida</taxon>
        <taxon>Arcoidea</taxon>
        <taxon>Arcidae</taxon>
        <taxon>Tegillarca</taxon>
    </lineage>
</organism>
<dbReference type="Gene3D" id="3.90.215.10">
    <property type="entry name" value="Gamma Fibrinogen, chain A, domain 1"/>
    <property type="match status" value="1"/>
</dbReference>
<evidence type="ECO:0000313" key="3">
    <source>
        <dbReference type="Proteomes" id="UP001217089"/>
    </source>
</evidence>
<gene>
    <name evidence="2" type="ORF">KUTeg_020902</name>
</gene>
<evidence type="ECO:0000259" key="1">
    <source>
        <dbReference type="PROSITE" id="PS51406"/>
    </source>
</evidence>
<dbReference type="Proteomes" id="UP001217089">
    <property type="component" value="Unassembled WGS sequence"/>
</dbReference>
<dbReference type="InterPro" id="IPR002181">
    <property type="entry name" value="Fibrinogen_a/b/g_C_dom"/>
</dbReference>
<reference evidence="2 3" key="1">
    <citation type="submission" date="2022-12" db="EMBL/GenBank/DDBJ databases">
        <title>Chromosome-level genome of Tegillarca granosa.</title>
        <authorList>
            <person name="Kim J."/>
        </authorList>
    </citation>
    <scope>NUCLEOTIDE SEQUENCE [LARGE SCALE GENOMIC DNA]</scope>
    <source>
        <strain evidence="2">Teg-2019</strain>
        <tissue evidence="2">Adductor muscle</tissue>
    </source>
</reference>
<feature type="domain" description="Fibrinogen C-terminal" evidence="1">
    <location>
        <begin position="1"/>
        <end position="149"/>
    </location>
</feature>
<sequence>MFRGIVDDDLFVLGNRKIHSLTSTGKYELMVVLTDYQGGSKKAHYLSFSLGNATTFYQLHVDGYSGDAGDSLKFDHDGHAFSTADADHDDAKTVNCAQKHHGGYWYSNCFKSNINGKWGIADQTGIVWGSYKNWELYALKGTEMKIRPL</sequence>
<evidence type="ECO:0000313" key="2">
    <source>
        <dbReference type="EMBL" id="KAJ8301915.1"/>
    </source>
</evidence>
<dbReference type="PROSITE" id="PS51406">
    <property type="entry name" value="FIBRINOGEN_C_2"/>
    <property type="match status" value="1"/>
</dbReference>
<dbReference type="PANTHER" id="PTHR19143:SF327">
    <property type="entry name" value="FI21813P1-RELATED"/>
    <property type="match status" value="1"/>
</dbReference>
<dbReference type="InterPro" id="IPR014716">
    <property type="entry name" value="Fibrinogen_a/b/g_C_1"/>
</dbReference>
<dbReference type="InterPro" id="IPR050373">
    <property type="entry name" value="Fibrinogen_C-term_domain"/>
</dbReference>
<accession>A0ABQ9EEJ1</accession>
<dbReference type="SUPFAM" id="SSF56496">
    <property type="entry name" value="Fibrinogen C-terminal domain-like"/>
    <property type="match status" value="1"/>
</dbReference>
<protein>
    <recommendedName>
        <fullName evidence="1">Fibrinogen C-terminal domain-containing protein</fullName>
    </recommendedName>
</protein>
<dbReference type="SMART" id="SM00186">
    <property type="entry name" value="FBG"/>
    <property type="match status" value="1"/>
</dbReference>
<proteinExistence type="predicted"/>